<keyword evidence="1" id="KW-0711">Selenium</keyword>
<reference evidence="3 4" key="1">
    <citation type="submission" date="2020-01" db="EMBL/GenBank/DDBJ databases">
        <title>Genome analysis.</title>
        <authorList>
            <person name="Wu S."/>
            <person name="Wang G."/>
        </authorList>
    </citation>
    <scope>NUCLEOTIDE SEQUENCE [LARGE SCALE GENOMIC DNA]</scope>
    <source>
        <strain evidence="3 4">SYL130</strain>
    </source>
</reference>
<dbReference type="PANTHER" id="PTHR30401:SF0">
    <property type="entry name" value="TRNA 2-SELENOURIDINE SYNTHASE"/>
    <property type="match status" value="1"/>
</dbReference>
<dbReference type="InterPro" id="IPR017582">
    <property type="entry name" value="SelU"/>
</dbReference>
<dbReference type="InterPro" id="IPR027417">
    <property type="entry name" value="P-loop_NTPase"/>
</dbReference>
<protein>
    <submittedName>
        <fullName evidence="3">tRNA 2-selenouridine(34) synthase MnmH</fullName>
    </submittedName>
</protein>
<dbReference type="Pfam" id="PF00581">
    <property type="entry name" value="Rhodanese"/>
    <property type="match status" value="1"/>
</dbReference>
<dbReference type="NCBIfam" id="NF008752">
    <property type="entry name" value="PRK11784.1-4"/>
    <property type="match status" value="1"/>
</dbReference>
<dbReference type="PROSITE" id="PS00383">
    <property type="entry name" value="TYR_PHOSPHATASE_1"/>
    <property type="match status" value="1"/>
</dbReference>
<sequence>MVHKVTINELLTTHAALPIMDVRAPAEFSHGHIPGAYNLPLFTNEERAQVGITYKEQGRDAAVLLGFDITGQKWSGFIKEALNQAPGKKIAVHCWRGGMRSGAMAWALDFYGFDVYQLEGGYKTYRKHVLEQFEKAYPLQLIGGMTGSGKTLLLQALRNKGEQVVDLEDLAQHRGSSYGSMNHLMQPTQEQFENNLAQSLAKLDPNRRIWLEDESAMIGKCSIPRSFWKQMREVPLLNISIPFEQRVNTLVAEYGSLDKSFLAACTGRIWKRLGPEQTKRAVAAIQEDRMADFIREVLRYYDKTYTTGLNNRPPGSVMSVDFDHTDAAEQAAHILELIAKHEHTGN</sequence>
<dbReference type="NCBIfam" id="NF008750">
    <property type="entry name" value="PRK11784.1-2"/>
    <property type="match status" value="1"/>
</dbReference>
<organism evidence="3 4">
    <name type="scientific">Sediminibacterium roseum</name>
    <dbReference type="NCBI Taxonomy" id="1978412"/>
    <lineage>
        <taxon>Bacteria</taxon>
        <taxon>Pseudomonadati</taxon>
        <taxon>Bacteroidota</taxon>
        <taxon>Chitinophagia</taxon>
        <taxon>Chitinophagales</taxon>
        <taxon>Chitinophagaceae</taxon>
        <taxon>Sediminibacterium</taxon>
    </lineage>
</organism>
<dbReference type="InterPro" id="IPR036873">
    <property type="entry name" value="Rhodanese-like_dom_sf"/>
</dbReference>
<dbReference type="SUPFAM" id="SSF52821">
    <property type="entry name" value="Rhodanese/Cell cycle control phosphatase"/>
    <property type="match status" value="1"/>
</dbReference>
<gene>
    <name evidence="3" type="primary">mnmH</name>
    <name evidence="3" type="ORF">GWC95_06055</name>
</gene>
<dbReference type="NCBIfam" id="TIGR03167">
    <property type="entry name" value="tRNA_sel_U_synt"/>
    <property type="match status" value="1"/>
</dbReference>
<dbReference type="SMART" id="SM00450">
    <property type="entry name" value="RHOD"/>
    <property type="match status" value="1"/>
</dbReference>
<dbReference type="Pfam" id="PF26341">
    <property type="entry name" value="AAA_SelU"/>
    <property type="match status" value="1"/>
</dbReference>
<dbReference type="Gene3D" id="3.40.250.10">
    <property type="entry name" value="Rhodanese-like domain"/>
    <property type="match status" value="1"/>
</dbReference>
<dbReference type="EMBL" id="JAACJS010000011">
    <property type="protein sequence ID" value="NCI49478.1"/>
    <property type="molecule type" value="Genomic_DNA"/>
</dbReference>
<dbReference type="PANTHER" id="PTHR30401">
    <property type="entry name" value="TRNA 2-SELENOURIDINE SYNTHASE"/>
    <property type="match status" value="1"/>
</dbReference>
<dbReference type="InterPro" id="IPR001763">
    <property type="entry name" value="Rhodanese-like_dom"/>
</dbReference>
<evidence type="ECO:0000313" key="4">
    <source>
        <dbReference type="Proteomes" id="UP000753802"/>
    </source>
</evidence>
<dbReference type="InterPro" id="IPR016130">
    <property type="entry name" value="Tyr_Pase_AS"/>
</dbReference>
<dbReference type="PROSITE" id="PS00380">
    <property type="entry name" value="RHODANESE_1"/>
    <property type="match status" value="1"/>
</dbReference>
<dbReference type="InterPro" id="IPR058840">
    <property type="entry name" value="AAA_SelU"/>
</dbReference>
<evidence type="ECO:0000256" key="1">
    <source>
        <dbReference type="ARBA" id="ARBA00023266"/>
    </source>
</evidence>
<evidence type="ECO:0000259" key="2">
    <source>
        <dbReference type="PROSITE" id="PS50206"/>
    </source>
</evidence>
<dbReference type="PROSITE" id="PS50206">
    <property type="entry name" value="RHODANESE_3"/>
    <property type="match status" value="1"/>
</dbReference>
<dbReference type="SUPFAM" id="SSF52540">
    <property type="entry name" value="P-loop containing nucleoside triphosphate hydrolases"/>
    <property type="match status" value="1"/>
</dbReference>
<comment type="caution">
    <text evidence="3">The sequence shown here is derived from an EMBL/GenBank/DDBJ whole genome shotgun (WGS) entry which is preliminary data.</text>
</comment>
<proteinExistence type="predicted"/>
<feature type="domain" description="Rhodanese" evidence="2">
    <location>
        <begin position="13"/>
        <end position="134"/>
    </location>
</feature>
<dbReference type="Proteomes" id="UP000753802">
    <property type="component" value="Unassembled WGS sequence"/>
</dbReference>
<name>A0ABW9ZW73_9BACT</name>
<accession>A0ABW9ZW73</accession>
<dbReference type="InterPro" id="IPR001307">
    <property type="entry name" value="Thiosulphate_STrfase_CS"/>
</dbReference>
<evidence type="ECO:0000313" key="3">
    <source>
        <dbReference type="EMBL" id="NCI49478.1"/>
    </source>
</evidence>
<keyword evidence="4" id="KW-1185">Reference proteome</keyword>